<evidence type="ECO:0000256" key="2">
    <source>
        <dbReference type="SAM" id="MobiDB-lite"/>
    </source>
</evidence>
<protein>
    <submittedName>
        <fullName evidence="4">ParB/RepB/Spo0J family partition protein</fullName>
    </submittedName>
</protein>
<dbReference type="SUPFAM" id="SSF110849">
    <property type="entry name" value="ParB/Sulfiredoxin"/>
    <property type="match status" value="1"/>
</dbReference>
<feature type="domain" description="ParB-like N-terminal" evidence="3">
    <location>
        <begin position="50"/>
        <end position="142"/>
    </location>
</feature>
<sequence>MMTDEPISPFLPFADRAPRPVITLKARPRLAEATLASLRAASSEAPGEALRLPLADIDEDPDQPRTVFDDEELQSMAQSILAHGVVQPIVVRPPVNGRYVLAFGARRLRASRLAGVTDIPAVVRPTGVNGANEFAAQLIENQQRADLSNSDLATAIARLVREGLTTRQIAAICALKDYQVTAFRQAGDLPPELAARLDTADMRALYDLSRQWGKTPAEVIAALPDADTFLSVTEARRIIGAITGKPTGSIVLERARAAAVQESGQSLPGGDQEGEPQKAPPVREPPAKERPPIEEPPASEGLPAQARPRAATRPGLAQLLPASAPVFIVAAGNGPSGRLVVDRRAKRPDSVLVAYATGTEEVDATQLRIVRIE</sequence>
<dbReference type="GO" id="GO:0005694">
    <property type="term" value="C:chromosome"/>
    <property type="evidence" value="ECO:0007669"/>
    <property type="project" value="TreeGrafter"/>
</dbReference>
<geneLocation type="plasmid" evidence="4">
    <name>p4</name>
</geneLocation>
<evidence type="ECO:0000313" key="4">
    <source>
        <dbReference type="EMBL" id="XBP73179.1"/>
    </source>
</evidence>
<proteinExistence type="inferred from homology"/>
<dbReference type="Gene3D" id="3.90.1530.30">
    <property type="match status" value="1"/>
</dbReference>
<dbReference type="InterPro" id="IPR036086">
    <property type="entry name" value="ParB/Sulfiredoxin_sf"/>
</dbReference>
<dbReference type="NCBIfam" id="TIGR00180">
    <property type="entry name" value="parB_part"/>
    <property type="match status" value="1"/>
</dbReference>
<dbReference type="InterPro" id="IPR003115">
    <property type="entry name" value="ParB_N"/>
</dbReference>
<dbReference type="GO" id="GO:0007059">
    <property type="term" value="P:chromosome segregation"/>
    <property type="evidence" value="ECO:0007669"/>
    <property type="project" value="TreeGrafter"/>
</dbReference>
<dbReference type="InterPro" id="IPR004437">
    <property type="entry name" value="ParB/RepB/Spo0J"/>
</dbReference>
<accession>A0AAU7LZZ2</accession>
<dbReference type="InterPro" id="IPR050336">
    <property type="entry name" value="Chromosome_partition/occlusion"/>
</dbReference>
<dbReference type="SMART" id="SM00470">
    <property type="entry name" value="ParB"/>
    <property type="match status" value="1"/>
</dbReference>
<name>A0AAU7LZZ2_9BURK</name>
<comment type="similarity">
    <text evidence="1">Belongs to the ParB family.</text>
</comment>
<dbReference type="AlphaFoldDB" id="A0AAU7LZZ2"/>
<gene>
    <name evidence="4" type="ORF">ABLV49_25620</name>
</gene>
<dbReference type="GO" id="GO:0003677">
    <property type="term" value="F:DNA binding"/>
    <property type="evidence" value="ECO:0007669"/>
    <property type="project" value="InterPro"/>
</dbReference>
<dbReference type="Pfam" id="PF02195">
    <property type="entry name" value="ParB_N"/>
    <property type="match status" value="1"/>
</dbReference>
<reference evidence="4" key="1">
    <citation type="submission" date="2024-05" db="EMBL/GenBank/DDBJ databases">
        <authorList>
            <person name="Bunk B."/>
            <person name="Swiderski J."/>
            <person name="Sproer C."/>
            <person name="Thiel V."/>
        </authorList>
    </citation>
    <scope>NUCLEOTIDE SEQUENCE</scope>
    <source>
        <strain evidence="4">DSM 17735</strain>
        <plasmid evidence="4">p4</plasmid>
    </source>
</reference>
<evidence type="ECO:0000259" key="3">
    <source>
        <dbReference type="SMART" id="SM00470"/>
    </source>
</evidence>
<dbReference type="SUPFAM" id="SSF109709">
    <property type="entry name" value="KorB DNA-binding domain-like"/>
    <property type="match status" value="1"/>
</dbReference>
<dbReference type="PANTHER" id="PTHR33375:SF1">
    <property type="entry name" value="CHROMOSOME-PARTITIONING PROTEIN PARB-RELATED"/>
    <property type="match status" value="1"/>
</dbReference>
<feature type="region of interest" description="Disordered" evidence="2">
    <location>
        <begin position="261"/>
        <end position="311"/>
    </location>
</feature>
<dbReference type="PANTHER" id="PTHR33375">
    <property type="entry name" value="CHROMOSOME-PARTITIONING PROTEIN PARB-RELATED"/>
    <property type="match status" value="1"/>
</dbReference>
<dbReference type="Gene3D" id="1.10.10.2830">
    <property type="match status" value="1"/>
</dbReference>
<keyword evidence="4" id="KW-0614">Plasmid</keyword>
<organism evidence="4">
    <name type="scientific">Polaromonas hydrogenivorans</name>
    <dbReference type="NCBI Taxonomy" id="335476"/>
    <lineage>
        <taxon>Bacteria</taxon>
        <taxon>Pseudomonadati</taxon>
        <taxon>Pseudomonadota</taxon>
        <taxon>Betaproteobacteria</taxon>
        <taxon>Burkholderiales</taxon>
        <taxon>Comamonadaceae</taxon>
        <taxon>Polaromonas</taxon>
    </lineage>
</organism>
<dbReference type="EMBL" id="CP157679">
    <property type="protein sequence ID" value="XBP73179.1"/>
    <property type="molecule type" value="Genomic_DNA"/>
</dbReference>
<dbReference type="RefSeq" id="WP_349283199.1">
    <property type="nucleotide sequence ID" value="NZ_CBCSCU010000064.1"/>
</dbReference>
<evidence type="ECO:0000256" key="1">
    <source>
        <dbReference type="ARBA" id="ARBA00006295"/>
    </source>
</evidence>